<sequence>MAALDYLLERGFTARKQGMRVRISPASQLTDDVRKYVKANRLALLAELAANDGLERRCNWTVLKPGCRPFTMISEPITRAEALADIRARWPGAEVGP</sequence>
<reference evidence="1 2" key="1">
    <citation type="submission" date="2015-10" db="EMBL/GenBank/DDBJ databases">
        <title>Pseudomonas putida clinical strains.</title>
        <authorList>
            <person name="Molina L."/>
            <person name="Udaondo Z."/>
        </authorList>
    </citation>
    <scope>NUCLEOTIDE SEQUENCE [LARGE SCALE GENOMIC DNA]</scope>
    <source>
        <strain evidence="1 2">HB13667</strain>
    </source>
</reference>
<dbReference type="EMBL" id="LKKS01000110">
    <property type="protein sequence ID" value="KPM62126.1"/>
    <property type="molecule type" value="Genomic_DNA"/>
</dbReference>
<gene>
    <name evidence="1" type="ORF">HB13667_18390</name>
</gene>
<evidence type="ECO:0000313" key="1">
    <source>
        <dbReference type="EMBL" id="KPM62126.1"/>
    </source>
</evidence>
<evidence type="ECO:0008006" key="3">
    <source>
        <dbReference type="Google" id="ProtNLM"/>
    </source>
</evidence>
<dbReference type="RefSeq" id="WP_054573170.1">
    <property type="nucleotide sequence ID" value="NZ_LKKS01000110.1"/>
</dbReference>
<name>A0A0P7C7J2_PSEPU</name>
<proteinExistence type="predicted"/>
<protein>
    <recommendedName>
        <fullName evidence="3">TubC N-terminal docking domain-containing protein</fullName>
    </recommendedName>
</protein>
<organism evidence="1 2">
    <name type="scientific">Pseudomonas putida</name>
    <name type="common">Arthrobacter siderocapsulatus</name>
    <dbReference type="NCBI Taxonomy" id="303"/>
    <lineage>
        <taxon>Bacteria</taxon>
        <taxon>Pseudomonadati</taxon>
        <taxon>Pseudomonadota</taxon>
        <taxon>Gammaproteobacteria</taxon>
        <taxon>Pseudomonadales</taxon>
        <taxon>Pseudomonadaceae</taxon>
        <taxon>Pseudomonas</taxon>
    </lineage>
</organism>
<accession>A0A0P7C7J2</accession>
<dbReference type="AlphaFoldDB" id="A0A0P7C7J2"/>
<dbReference type="Proteomes" id="UP000050437">
    <property type="component" value="Unassembled WGS sequence"/>
</dbReference>
<comment type="caution">
    <text evidence="1">The sequence shown here is derived from an EMBL/GenBank/DDBJ whole genome shotgun (WGS) entry which is preliminary data.</text>
</comment>
<evidence type="ECO:0000313" key="2">
    <source>
        <dbReference type="Proteomes" id="UP000050437"/>
    </source>
</evidence>